<evidence type="ECO:0000313" key="2">
    <source>
        <dbReference type="EMBL" id="OCB91401.1"/>
    </source>
</evidence>
<dbReference type="Proteomes" id="UP000757232">
    <property type="component" value="Unassembled WGS sequence"/>
</dbReference>
<dbReference type="EMBL" id="LNZH02000090">
    <property type="protein sequence ID" value="OCB91401.1"/>
    <property type="molecule type" value="Genomic_DNA"/>
</dbReference>
<name>A0A9Q5I4J3_SANBA</name>
<keyword evidence="3" id="KW-1185">Reference proteome</keyword>
<organism evidence="2 3">
    <name type="scientific">Sanghuangporus baumii</name>
    <name type="common">Phellinus baumii</name>
    <dbReference type="NCBI Taxonomy" id="108892"/>
    <lineage>
        <taxon>Eukaryota</taxon>
        <taxon>Fungi</taxon>
        <taxon>Dikarya</taxon>
        <taxon>Basidiomycota</taxon>
        <taxon>Agaricomycotina</taxon>
        <taxon>Agaricomycetes</taxon>
        <taxon>Hymenochaetales</taxon>
        <taxon>Hymenochaetaceae</taxon>
        <taxon>Sanghuangporus</taxon>
    </lineage>
</organism>
<feature type="compositionally biased region" description="Low complexity" evidence="1">
    <location>
        <begin position="9"/>
        <end position="20"/>
    </location>
</feature>
<comment type="caution">
    <text evidence="2">The sequence shown here is derived from an EMBL/GenBank/DDBJ whole genome shotgun (WGS) entry which is preliminary data.</text>
</comment>
<feature type="region of interest" description="Disordered" evidence="1">
    <location>
        <begin position="469"/>
        <end position="517"/>
    </location>
</feature>
<feature type="compositionally biased region" description="Basic and acidic residues" evidence="1">
    <location>
        <begin position="686"/>
        <end position="700"/>
    </location>
</feature>
<feature type="region of interest" description="Disordered" evidence="1">
    <location>
        <begin position="958"/>
        <end position="1022"/>
    </location>
</feature>
<feature type="compositionally biased region" description="Pro residues" evidence="1">
    <location>
        <begin position="21"/>
        <end position="40"/>
    </location>
</feature>
<feature type="compositionally biased region" description="Basic and acidic residues" evidence="1">
    <location>
        <begin position="975"/>
        <end position="992"/>
    </location>
</feature>
<gene>
    <name evidence="2" type="ORF">A7U60_g1355</name>
</gene>
<sequence>MHTGHAQLSFKPPSVAASPPSFVPPLEPLSPLSDPSPSPPLLSDAQTVLTRSTSGSTGRQSQRRRDAAEHTASSAAIASSVRRIRPLACMTSSTNANTQNTGKEKAAKTDAWKVGVTQQEQQQVIDFPPKHVVLHPDDVNNKVFLAMGRALMSVCGAQSNALSHNLFNNRAMTIKDLADLSLQYGLVCQNVSAASQAITFFIRSHLNRCEEQNDFPLLLRHVLSGTPKDDALAPALYSRTGGNVSHKDKMARDENGNLKERATCFRRGTTVWYLSKAAGAPCPFARVGIALRDYAECSSITSVEGRKGDNDFSRGLKRKRELNLRRRAGSGPAARRFEDDSDSDERRPPKIKLTLRLRPNPAGVREKVESAPEESSSSGSDSESDTEDERMDVDNSARSSAPPPSESAVDEDDVCSFPPYPISRRIDIPPYTPSEYVYPTFYRSPTTNYSTSAFFSEWTALAKPIACVDPPQSSSRYRQERATSVPFSVASPPPDSDDEFGLDDDDDDDDVSLSMSPEVKLKREDELSYVWPQAAPSTSSLDLANVKSEPFDDFFEAASSKRSSTHTVKQEDCDDFSLDLAPLSLTFGEPAGGESDLFGLGDIREDDGLFGFGDGLSWGQPVDLTHDEPVQSTREDMLRAQAAIDTGSWRHVELLGPETIDLQELEDSNWGEDHSSQGGVSLSSSKDSRLAPRRQEDDARQLPTPARSRASTIDSLSPPPSLASSVHTWSVSSPDTELDSVGPASPLLFTGPESPTIIRNGGPESILRAGDYDIERSFPWVIPGKAASSSVPSRQSAALRSDDVPVPVIPLSEQSAPWERGMYTEEDVEKHLLEPPRPLAMMALTLPSFADMAAEELVPEPPLSPQEEAVFQSLCICPDVSSEDEQQTDKAKQESIEVSEQVPGHVPDMTLASVFVAATRPTMRLRERRPSKRMSELGRARNHAEICSADARKVVGDTRVDSDAEHDTVANASQRQREKSDTPVHDSDDTRTSRAALRRSKRVANATAMQRNRERLRKRTVP</sequence>
<feature type="region of interest" description="Disordered" evidence="1">
    <location>
        <begin position="323"/>
        <end position="429"/>
    </location>
</feature>
<evidence type="ECO:0000256" key="1">
    <source>
        <dbReference type="SAM" id="MobiDB-lite"/>
    </source>
</evidence>
<reference evidence="2" key="1">
    <citation type="submission" date="2016-06" db="EMBL/GenBank/DDBJ databases">
        <title>Draft Genome sequence of the fungus Inonotus baumii.</title>
        <authorList>
            <person name="Zhu H."/>
            <person name="Lin W."/>
        </authorList>
    </citation>
    <scope>NUCLEOTIDE SEQUENCE</scope>
    <source>
        <strain evidence="2">821</strain>
    </source>
</reference>
<feature type="region of interest" description="Disordered" evidence="1">
    <location>
        <begin position="881"/>
        <end position="903"/>
    </location>
</feature>
<feature type="compositionally biased region" description="Acidic residues" evidence="1">
    <location>
        <begin position="382"/>
        <end position="391"/>
    </location>
</feature>
<feature type="region of interest" description="Disordered" evidence="1">
    <location>
        <begin position="1"/>
        <end position="77"/>
    </location>
</feature>
<feature type="compositionally biased region" description="Low complexity" evidence="1">
    <location>
        <begin position="50"/>
        <end position="60"/>
    </location>
</feature>
<feature type="compositionally biased region" description="Acidic residues" evidence="1">
    <location>
        <begin position="495"/>
        <end position="511"/>
    </location>
</feature>
<feature type="region of interest" description="Disordered" evidence="1">
    <location>
        <begin position="669"/>
        <end position="738"/>
    </location>
</feature>
<accession>A0A9Q5I4J3</accession>
<feature type="compositionally biased region" description="Polar residues" evidence="1">
    <location>
        <begin position="726"/>
        <end position="735"/>
    </location>
</feature>
<protein>
    <submittedName>
        <fullName evidence="2">Uncharacterized protein</fullName>
    </submittedName>
</protein>
<feature type="compositionally biased region" description="Basic and acidic residues" evidence="1">
    <location>
        <begin position="958"/>
        <end position="968"/>
    </location>
</feature>
<dbReference type="OrthoDB" id="5597783at2759"/>
<feature type="compositionally biased region" description="Low complexity" evidence="1">
    <location>
        <begin position="676"/>
        <end position="685"/>
    </location>
</feature>
<proteinExistence type="predicted"/>
<dbReference type="AlphaFoldDB" id="A0A9Q5I4J3"/>
<evidence type="ECO:0000313" key="3">
    <source>
        <dbReference type="Proteomes" id="UP000757232"/>
    </source>
</evidence>